<keyword evidence="3" id="KW-0032">Aminotransferase</keyword>
<dbReference type="InterPro" id="IPR015421">
    <property type="entry name" value="PyrdxlP-dep_Trfase_major"/>
</dbReference>
<comment type="cofactor">
    <cofactor evidence="1">
        <name>pyridoxal 5'-phosphate</name>
        <dbReference type="ChEBI" id="CHEBI:597326"/>
    </cofactor>
</comment>
<dbReference type="PROSITE" id="PS00600">
    <property type="entry name" value="AA_TRANSFER_CLASS_3"/>
    <property type="match status" value="1"/>
</dbReference>
<dbReference type="GO" id="GO:0008483">
    <property type="term" value="F:transaminase activity"/>
    <property type="evidence" value="ECO:0007669"/>
    <property type="project" value="UniProtKB-KW"/>
</dbReference>
<dbReference type="GO" id="GO:0030170">
    <property type="term" value="F:pyridoxal phosphate binding"/>
    <property type="evidence" value="ECO:0007669"/>
    <property type="project" value="InterPro"/>
</dbReference>
<evidence type="ECO:0000256" key="2">
    <source>
        <dbReference type="ARBA" id="ARBA00008954"/>
    </source>
</evidence>
<dbReference type="PANTHER" id="PTHR11986">
    <property type="entry name" value="AMINOTRANSFERASE CLASS III"/>
    <property type="match status" value="1"/>
</dbReference>
<dbReference type="Pfam" id="PF00202">
    <property type="entry name" value="Aminotran_3"/>
    <property type="match status" value="1"/>
</dbReference>
<dbReference type="Gene3D" id="3.90.1150.10">
    <property type="entry name" value="Aspartate Aminotransferase, domain 1"/>
    <property type="match status" value="1"/>
</dbReference>
<dbReference type="InterPro" id="IPR005814">
    <property type="entry name" value="Aminotrans_3"/>
</dbReference>
<dbReference type="PANTHER" id="PTHR11986:SF79">
    <property type="entry name" value="ACETYLORNITHINE AMINOTRANSFERASE, MITOCHONDRIAL"/>
    <property type="match status" value="1"/>
</dbReference>
<dbReference type="GO" id="GO:0042802">
    <property type="term" value="F:identical protein binding"/>
    <property type="evidence" value="ECO:0007669"/>
    <property type="project" value="TreeGrafter"/>
</dbReference>
<gene>
    <name evidence="7" type="ORF">RDB_LOCUS143709</name>
</gene>
<comment type="similarity">
    <text evidence="2 6">Belongs to the class-III pyridoxal-phosphate-dependent aminotransferase family.</text>
</comment>
<dbReference type="EMBL" id="CAJNJQ010003880">
    <property type="protein sequence ID" value="CAE7206061.1"/>
    <property type="molecule type" value="Genomic_DNA"/>
</dbReference>
<dbReference type="FunFam" id="3.40.640.10:FF:000013">
    <property type="entry name" value="4-aminobutyrate aminotransferase"/>
    <property type="match status" value="1"/>
</dbReference>
<reference evidence="7" key="1">
    <citation type="submission" date="2021-01" db="EMBL/GenBank/DDBJ databases">
        <authorList>
            <person name="Kaushik A."/>
        </authorList>
    </citation>
    <scope>NUCLEOTIDE SEQUENCE</scope>
    <source>
        <strain evidence="7">AG5</strain>
    </source>
</reference>
<evidence type="ECO:0000256" key="6">
    <source>
        <dbReference type="RuleBase" id="RU003560"/>
    </source>
</evidence>
<protein>
    <recommendedName>
        <fullName evidence="9">4-aminobutyrate aminotransferase</fullName>
    </recommendedName>
</protein>
<dbReference type="AlphaFoldDB" id="A0A8H3I0S0"/>
<dbReference type="InterPro" id="IPR015424">
    <property type="entry name" value="PyrdxlP-dep_Trfase"/>
</dbReference>
<dbReference type="InterPro" id="IPR050103">
    <property type="entry name" value="Class-III_PLP-dep_AT"/>
</dbReference>
<comment type="caution">
    <text evidence="7">The sequence shown here is derived from an EMBL/GenBank/DDBJ whole genome shotgun (WGS) entry which is preliminary data.</text>
</comment>
<evidence type="ECO:0000256" key="3">
    <source>
        <dbReference type="ARBA" id="ARBA00022576"/>
    </source>
</evidence>
<dbReference type="InterPro" id="IPR015422">
    <property type="entry name" value="PyrdxlP-dep_Trfase_small"/>
</dbReference>
<evidence type="ECO:0000313" key="8">
    <source>
        <dbReference type="Proteomes" id="UP000663827"/>
    </source>
</evidence>
<proteinExistence type="inferred from homology"/>
<evidence type="ECO:0000256" key="5">
    <source>
        <dbReference type="ARBA" id="ARBA00022898"/>
    </source>
</evidence>
<organism evidence="7 8">
    <name type="scientific">Rhizoctonia solani</name>
    <dbReference type="NCBI Taxonomy" id="456999"/>
    <lineage>
        <taxon>Eukaryota</taxon>
        <taxon>Fungi</taxon>
        <taxon>Dikarya</taxon>
        <taxon>Basidiomycota</taxon>
        <taxon>Agaricomycotina</taxon>
        <taxon>Agaricomycetes</taxon>
        <taxon>Cantharellales</taxon>
        <taxon>Ceratobasidiaceae</taxon>
        <taxon>Rhizoctonia</taxon>
    </lineage>
</organism>
<dbReference type="PIRSF" id="PIRSF000521">
    <property type="entry name" value="Transaminase_4ab_Lys_Orn"/>
    <property type="match status" value="1"/>
</dbReference>
<evidence type="ECO:0000256" key="4">
    <source>
        <dbReference type="ARBA" id="ARBA00022679"/>
    </source>
</evidence>
<sequence length="504" mass="53724">MLRATRTFLPSSSRLALSPPSVVVPSLRLRSSIHSTSTMHAPPNGYTNGHANGNGAHINADFGVEHTARGVSRLVNGVIVKGEGSYVTLDDGRKMLDFTTGIGVTGLGHCHPVVSKAAADQCMNLVHGQCSIAFHEPGLKLISALLPLMPDPSLDTFFFWNSGSEAVEASIKLARAATGRQNVISMQGGYHGRTFGAMALTRSKTIYSDRVSPLMPGVYVTPFPYWHQLGLPPNATEEQIVAQSIHQLNLLFAQQTNPAETAAIIIEPVLGEGGYVAAPASYLTALREICDKHGILLIFDEVQCGFGRTGKYFASEYSGVRPDIMIIAKGLANGFPLSGIVSRKELMDMQKPGSMASRRSNGGTYAGNAIACAAAVACTKVMRDENVLENVNVRSAELFEGINALRSNPKIGPYILDARGQGLMVGVEFASPTNASWDASVQSSAPKGMASRVAAKVMEKGVLLLTTSIFEVVRFIPPLNISQADMAKGIKAFQEAVEEVVHEG</sequence>
<dbReference type="InterPro" id="IPR049704">
    <property type="entry name" value="Aminotrans_3_PPA_site"/>
</dbReference>
<accession>A0A8H3I0S0</accession>
<dbReference type="SUPFAM" id="SSF53383">
    <property type="entry name" value="PLP-dependent transferases"/>
    <property type="match status" value="1"/>
</dbReference>
<dbReference type="Gene3D" id="3.40.640.10">
    <property type="entry name" value="Type I PLP-dependent aspartate aminotransferase-like (Major domain)"/>
    <property type="match status" value="1"/>
</dbReference>
<dbReference type="Proteomes" id="UP000663827">
    <property type="component" value="Unassembled WGS sequence"/>
</dbReference>
<keyword evidence="4" id="KW-0808">Transferase</keyword>
<name>A0A8H3I0S0_9AGAM</name>
<keyword evidence="5 6" id="KW-0663">Pyridoxal phosphate</keyword>
<evidence type="ECO:0000256" key="1">
    <source>
        <dbReference type="ARBA" id="ARBA00001933"/>
    </source>
</evidence>
<dbReference type="CDD" id="cd00610">
    <property type="entry name" value="OAT_like"/>
    <property type="match status" value="1"/>
</dbReference>
<evidence type="ECO:0000313" key="7">
    <source>
        <dbReference type="EMBL" id="CAE7206061.1"/>
    </source>
</evidence>
<evidence type="ECO:0008006" key="9">
    <source>
        <dbReference type="Google" id="ProtNLM"/>
    </source>
</evidence>